<reference evidence="1 2" key="1">
    <citation type="submission" date="2024-01" db="EMBL/GenBank/DDBJ databases">
        <title>The genome of the rayed Mediterranean limpet Patella caerulea (Linnaeus, 1758).</title>
        <authorList>
            <person name="Anh-Thu Weber A."/>
            <person name="Halstead-Nussloch G."/>
        </authorList>
    </citation>
    <scope>NUCLEOTIDE SEQUENCE [LARGE SCALE GENOMIC DNA]</scope>
    <source>
        <strain evidence="1">AATW-2023a</strain>
        <tissue evidence="1">Whole specimen</tissue>
    </source>
</reference>
<evidence type="ECO:0000313" key="1">
    <source>
        <dbReference type="EMBL" id="KAK6191240.1"/>
    </source>
</evidence>
<evidence type="ECO:0000313" key="2">
    <source>
        <dbReference type="Proteomes" id="UP001347796"/>
    </source>
</evidence>
<protein>
    <submittedName>
        <fullName evidence="1">Uncharacterized protein</fullName>
    </submittedName>
</protein>
<dbReference type="EMBL" id="JAZGQO010000002">
    <property type="protein sequence ID" value="KAK6191240.1"/>
    <property type="molecule type" value="Genomic_DNA"/>
</dbReference>
<dbReference type="AlphaFoldDB" id="A0AAN8Q4B8"/>
<accession>A0AAN8Q4B8</accession>
<dbReference type="Proteomes" id="UP001347796">
    <property type="component" value="Unassembled WGS sequence"/>
</dbReference>
<organism evidence="1 2">
    <name type="scientific">Patella caerulea</name>
    <name type="common">Rayed Mediterranean limpet</name>
    <dbReference type="NCBI Taxonomy" id="87958"/>
    <lineage>
        <taxon>Eukaryota</taxon>
        <taxon>Metazoa</taxon>
        <taxon>Spiralia</taxon>
        <taxon>Lophotrochozoa</taxon>
        <taxon>Mollusca</taxon>
        <taxon>Gastropoda</taxon>
        <taxon>Patellogastropoda</taxon>
        <taxon>Patelloidea</taxon>
        <taxon>Patellidae</taxon>
        <taxon>Patella</taxon>
    </lineage>
</organism>
<proteinExistence type="predicted"/>
<gene>
    <name evidence="1" type="ORF">SNE40_002976</name>
</gene>
<sequence length="176" mass="20087">MCETVCIKKMFEPAHCELTDQFGASRVLAAALNQMDGIISSTDFEFRTDASDHADHAMAFRKARPLGRAKVCYLLYDLKRAVEGSRDRKLLLDSIPADVVLFLRDWLLSEEVCLEVSPLHPYTSTSNPFEHFHPQLPIQINVYIYNSVFMHPHFSVSIHVQCIKPSVLMNMIEAQF</sequence>
<keyword evidence="2" id="KW-1185">Reference proteome</keyword>
<name>A0AAN8Q4B8_PATCE</name>
<comment type="caution">
    <text evidence="1">The sequence shown here is derived from an EMBL/GenBank/DDBJ whole genome shotgun (WGS) entry which is preliminary data.</text>
</comment>